<dbReference type="NCBIfam" id="NF041644">
    <property type="entry name" value="CBO0543_fam"/>
    <property type="match status" value="1"/>
</dbReference>
<reference evidence="2 3" key="1">
    <citation type="journal article" date="2018" name="Nat. Biotechnol.">
        <title>A standardized bacterial taxonomy based on genome phylogeny substantially revises the tree of life.</title>
        <authorList>
            <person name="Parks D.H."/>
            <person name="Chuvochina M."/>
            <person name="Waite D.W."/>
            <person name="Rinke C."/>
            <person name="Skarshewski A."/>
            <person name="Chaumeil P.A."/>
            <person name="Hugenholtz P."/>
        </authorList>
    </citation>
    <scope>NUCLEOTIDE SEQUENCE [LARGE SCALE GENOMIC DNA]</scope>
    <source>
        <strain evidence="2">UBA12544</strain>
    </source>
</reference>
<gene>
    <name evidence="2" type="ORF">DEA61_08595</name>
</gene>
<feature type="transmembrane region" description="Helical" evidence="1">
    <location>
        <begin position="120"/>
        <end position="141"/>
    </location>
</feature>
<keyword evidence="1" id="KW-1133">Transmembrane helix</keyword>
<feature type="transmembrane region" description="Helical" evidence="1">
    <location>
        <begin position="56"/>
        <end position="78"/>
    </location>
</feature>
<evidence type="ECO:0000256" key="1">
    <source>
        <dbReference type="SAM" id="Phobius"/>
    </source>
</evidence>
<feature type="transmembrane region" description="Helical" evidence="1">
    <location>
        <begin position="90"/>
        <end position="108"/>
    </location>
</feature>
<feature type="transmembrane region" description="Helical" evidence="1">
    <location>
        <begin position="6"/>
        <end position="23"/>
    </location>
</feature>
<dbReference type="InterPro" id="IPR048147">
    <property type="entry name" value="CBO0543-like"/>
</dbReference>
<dbReference type="RefSeq" id="WP_278429313.1">
    <property type="nucleotide sequence ID" value="NZ_DOLB01000128.1"/>
</dbReference>
<evidence type="ECO:0000313" key="3">
    <source>
        <dbReference type="Proteomes" id="UP000264445"/>
    </source>
</evidence>
<dbReference type="Proteomes" id="UP000264445">
    <property type="component" value="Unassembled WGS sequence"/>
</dbReference>
<protein>
    <submittedName>
        <fullName evidence="2">Uncharacterized protein</fullName>
    </submittedName>
</protein>
<comment type="caution">
    <text evidence="2">The sequence shown here is derived from an EMBL/GenBank/DDBJ whole genome shotgun (WGS) entry which is preliminary data.</text>
</comment>
<dbReference type="EMBL" id="DOLB01000128">
    <property type="protein sequence ID" value="HBT49856.1"/>
    <property type="molecule type" value="Genomic_DNA"/>
</dbReference>
<organism evidence="2 3">
    <name type="scientific">Caldanaerobacter subterraneus</name>
    <dbReference type="NCBI Taxonomy" id="911092"/>
    <lineage>
        <taxon>Bacteria</taxon>
        <taxon>Bacillati</taxon>
        <taxon>Bacillota</taxon>
        <taxon>Clostridia</taxon>
        <taxon>Thermoanaerobacterales</taxon>
        <taxon>Thermoanaerobacteraceae</taxon>
        <taxon>Caldanaerobacter</taxon>
    </lineage>
</organism>
<name>A0A124FCQ9_9THEO</name>
<keyword evidence="1" id="KW-0812">Transmembrane</keyword>
<accession>A0A124FCQ9</accession>
<proteinExistence type="predicted"/>
<keyword evidence="1" id="KW-0472">Membrane</keyword>
<evidence type="ECO:0000313" key="2">
    <source>
        <dbReference type="EMBL" id="HBT49856.1"/>
    </source>
</evidence>
<dbReference type="AlphaFoldDB" id="A0A124FCQ9"/>
<sequence length="154" mass="17889">MYWVATFVISWVIFLSLIDLRYIKYTIWGGILAAIFQLTVDEIAITLNLYSFSDPVFTVFKSSFFFTFGAPFCIGVLYAQTYPRKKNLQLANVFILTLLFFIMEYSLHNAGALEYIKWSYIYSLIVDVGALLAIGNLINLFSLSPWMRRKENER</sequence>